<dbReference type="WBParaSite" id="SSLN_0000448101-mRNA-1">
    <property type="protein sequence ID" value="SSLN_0000448101-mRNA-1"/>
    <property type="gene ID" value="SSLN_0000448101"/>
</dbReference>
<dbReference type="AlphaFoldDB" id="A0A183SJD6"/>
<reference evidence="2 3" key="2">
    <citation type="submission" date="2018-11" db="EMBL/GenBank/DDBJ databases">
        <authorList>
            <consortium name="Pathogen Informatics"/>
        </authorList>
    </citation>
    <scope>NUCLEOTIDE SEQUENCE [LARGE SCALE GENOMIC DNA]</scope>
    <source>
        <strain evidence="2 3">NST_G2</strain>
    </source>
</reference>
<evidence type="ECO:0000313" key="4">
    <source>
        <dbReference type="WBParaSite" id="SSLN_0000448101-mRNA-1"/>
    </source>
</evidence>
<dbReference type="EMBL" id="UYSU01032830">
    <property type="protein sequence ID" value="VDL90719.1"/>
    <property type="molecule type" value="Genomic_DNA"/>
</dbReference>
<evidence type="ECO:0000313" key="2">
    <source>
        <dbReference type="EMBL" id="VDL90719.1"/>
    </source>
</evidence>
<reference evidence="4" key="1">
    <citation type="submission" date="2016-06" db="UniProtKB">
        <authorList>
            <consortium name="WormBaseParasite"/>
        </authorList>
    </citation>
    <scope>IDENTIFICATION</scope>
</reference>
<evidence type="ECO:0000313" key="3">
    <source>
        <dbReference type="Proteomes" id="UP000275846"/>
    </source>
</evidence>
<accession>A0A183SJD6</accession>
<name>A0A183SJD6_SCHSO</name>
<gene>
    <name evidence="2" type="ORF">SSLN_LOCUS4334</name>
</gene>
<organism evidence="4">
    <name type="scientific">Schistocephalus solidus</name>
    <name type="common">Tapeworm</name>
    <dbReference type="NCBI Taxonomy" id="70667"/>
    <lineage>
        <taxon>Eukaryota</taxon>
        <taxon>Metazoa</taxon>
        <taxon>Spiralia</taxon>
        <taxon>Lophotrochozoa</taxon>
        <taxon>Platyhelminthes</taxon>
        <taxon>Cestoda</taxon>
        <taxon>Eucestoda</taxon>
        <taxon>Diphyllobothriidea</taxon>
        <taxon>Diphyllobothriidae</taxon>
        <taxon>Schistocephalus</taxon>
    </lineage>
</organism>
<keyword evidence="3" id="KW-1185">Reference proteome</keyword>
<feature type="region of interest" description="Disordered" evidence="1">
    <location>
        <begin position="240"/>
        <end position="259"/>
    </location>
</feature>
<proteinExistence type="predicted"/>
<sequence>MKTCEGASVTTPPSTEKTDIGYLFICKEDKLMRIPIKLDVDRKEERYMQNASLGAYYSSFQKYAVICGYRGLFKISADCGAMKYLKSSKDLRFVSMRKKAMEEIDMDLKDLFENCDWVKVADGSLFKPCGEVAFNDDMRTHKMAENRCVPKVPVSDVSRQPNESSTYPRAEEALDYRTGFLTSQEAETRISTNQSSLKRPFMRMNSTKDATDNQMDQSRLGKSNLQRSPFESVKMCKSTAVPKSKTPPPAHHPGTATGTGGVVFRPAILTVPGLTPARLSSCWTSPANAIFQLETPLDCHRENNNLLLGSAQNFCTVGGPEAAMTAAVAMKPVHQPKLDSQVV</sequence>
<protein>
    <submittedName>
        <fullName evidence="4">DUF3699 domain-containing protein</fullName>
    </submittedName>
</protein>
<evidence type="ECO:0000256" key="1">
    <source>
        <dbReference type="SAM" id="MobiDB-lite"/>
    </source>
</evidence>
<dbReference type="Proteomes" id="UP000275846">
    <property type="component" value="Unassembled WGS sequence"/>
</dbReference>